<sequence>MKNPNMSLPLAPVRCDDKRDEQHHKSAWFQFIKSVATFKGDLTSLTAPPFLLAPQSIVEYSTYWAEHPSLLVSPAKEKSAEKRALKVLQWFLSTLKHQHASKDDNGRRKKMKPLNPFLGEIFLGKWQDNAGTTNLVTEQVSHHPPATAFRIWNDTHGVKLEGHVIPKAYFSSTINIERKGYSILHVDKYDEDYHITMPKVHLEGIVTFQIAPELSGMSYIRSSSGYTSRINYSSKGWVKGKSNSFTATLYADHHENDPLYVLEGQWNDSYVIKNGKGEVLDTVNLASLQRTPLQVAPVESQHPLESRRAWKHVVDAINANDVFAVGHEKSKIENAQRALRRQEKDAGEIWSRRYFTRAEKDPVAEKLSVTSKAGAAEGQDAMIWKFDDEKYKRTMEYQHSGIKSPTHSRFDSGIGIIEIETIG</sequence>
<evidence type="ECO:0000313" key="1">
    <source>
        <dbReference type="EMBL" id="KAI4870161.1"/>
    </source>
</evidence>
<proteinExistence type="predicted"/>
<reference evidence="1 2" key="1">
    <citation type="journal article" date="2022" name="New Phytol.">
        <title>Ecological generalism drives hyperdiversity of secondary metabolite gene clusters in xylarialean endophytes.</title>
        <authorList>
            <person name="Franco M.E.E."/>
            <person name="Wisecaver J.H."/>
            <person name="Arnold A.E."/>
            <person name="Ju Y.M."/>
            <person name="Slot J.C."/>
            <person name="Ahrendt S."/>
            <person name="Moore L.P."/>
            <person name="Eastman K.E."/>
            <person name="Scott K."/>
            <person name="Konkel Z."/>
            <person name="Mondo S.J."/>
            <person name="Kuo A."/>
            <person name="Hayes R.D."/>
            <person name="Haridas S."/>
            <person name="Andreopoulos B."/>
            <person name="Riley R."/>
            <person name="LaButti K."/>
            <person name="Pangilinan J."/>
            <person name="Lipzen A."/>
            <person name="Amirebrahimi M."/>
            <person name="Yan J."/>
            <person name="Adam C."/>
            <person name="Keymanesh K."/>
            <person name="Ng V."/>
            <person name="Louie K."/>
            <person name="Northen T."/>
            <person name="Drula E."/>
            <person name="Henrissat B."/>
            <person name="Hsieh H.M."/>
            <person name="Youens-Clark K."/>
            <person name="Lutzoni F."/>
            <person name="Miadlikowska J."/>
            <person name="Eastwood D.C."/>
            <person name="Hamelin R.C."/>
            <person name="Grigoriev I.V."/>
            <person name="U'Ren J.M."/>
        </authorList>
    </citation>
    <scope>NUCLEOTIDE SEQUENCE [LARGE SCALE GENOMIC DNA]</scope>
    <source>
        <strain evidence="1 2">CBS 119005</strain>
    </source>
</reference>
<organism evidence="1 2">
    <name type="scientific">Hypoxylon rubiginosum</name>
    <dbReference type="NCBI Taxonomy" id="110542"/>
    <lineage>
        <taxon>Eukaryota</taxon>
        <taxon>Fungi</taxon>
        <taxon>Dikarya</taxon>
        <taxon>Ascomycota</taxon>
        <taxon>Pezizomycotina</taxon>
        <taxon>Sordariomycetes</taxon>
        <taxon>Xylariomycetidae</taxon>
        <taxon>Xylariales</taxon>
        <taxon>Hypoxylaceae</taxon>
        <taxon>Hypoxylon</taxon>
    </lineage>
</organism>
<keyword evidence="2" id="KW-1185">Reference proteome</keyword>
<name>A0ACB9ZFP6_9PEZI</name>
<accession>A0ACB9ZFP6</accession>
<evidence type="ECO:0000313" key="2">
    <source>
        <dbReference type="Proteomes" id="UP001497700"/>
    </source>
</evidence>
<comment type="caution">
    <text evidence="1">The sequence shown here is derived from an EMBL/GenBank/DDBJ whole genome shotgun (WGS) entry which is preliminary data.</text>
</comment>
<protein>
    <submittedName>
        <fullName evidence="1">Oxysterol-binding protein</fullName>
    </submittedName>
</protein>
<dbReference type="EMBL" id="MU393425">
    <property type="protein sequence ID" value="KAI4870161.1"/>
    <property type="molecule type" value="Genomic_DNA"/>
</dbReference>
<gene>
    <name evidence="1" type="ORF">F4820DRAFT_286511</name>
</gene>
<dbReference type="Proteomes" id="UP001497700">
    <property type="component" value="Unassembled WGS sequence"/>
</dbReference>